<feature type="signal peptide" evidence="6">
    <location>
        <begin position="1"/>
        <end position="20"/>
    </location>
</feature>
<keyword evidence="1 8" id="KW-0645">Protease</keyword>
<dbReference type="Pfam" id="PF00089">
    <property type="entry name" value="Trypsin"/>
    <property type="match status" value="1"/>
</dbReference>
<evidence type="ECO:0000256" key="6">
    <source>
        <dbReference type="SAM" id="SignalP"/>
    </source>
</evidence>
<keyword evidence="6" id="KW-0732">Signal</keyword>
<evidence type="ECO:0000256" key="2">
    <source>
        <dbReference type="ARBA" id="ARBA00022801"/>
    </source>
</evidence>
<feature type="chain" id="PRO_5033669238" evidence="6">
    <location>
        <begin position="21"/>
        <end position="262"/>
    </location>
</feature>
<dbReference type="Gene3D" id="2.40.10.10">
    <property type="entry name" value="Trypsin-like serine proteases"/>
    <property type="match status" value="1"/>
</dbReference>
<protein>
    <submittedName>
        <fullName evidence="8">Serine protease SP24D</fullName>
    </submittedName>
</protein>
<dbReference type="EMBL" id="HBUE01298240">
    <property type="protein sequence ID" value="CAG6577490.1"/>
    <property type="molecule type" value="Transcribed_RNA"/>
</dbReference>
<dbReference type="PROSITE" id="PS50240">
    <property type="entry name" value="TRYPSIN_DOM"/>
    <property type="match status" value="1"/>
</dbReference>
<dbReference type="InterPro" id="IPR001254">
    <property type="entry name" value="Trypsin_dom"/>
</dbReference>
<name>A0A8D8H0D3_CULPI</name>
<evidence type="ECO:0000256" key="1">
    <source>
        <dbReference type="ARBA" id="ARBA00022670"/>
    </source>
</evidence>
<dbReference type="PANTHER" id="PTHR24276">
    <property type="entry name" value="POLYSERASE-RELATED"/>
    <property type="match status" value="1"/>
</dbReference>
<dbReference type="CDD" id="cd00190">
    <property type="entry name" value="Tryp_SPc"/>
    <property type="match status" value="1"/>
</dbReference>
<dbReference type="FunFam" id="2.40.10.10:FF:000068">
    <property type="entry name" value="transmembrane protease serine 2"/>
    <property type="match status" value="1"/>
</dbReference>
<keyword evidence="2" id="KW-0378">Hydrolase</keyword>
<evidence type="ECO:0000313" key="8">
    <source>
        <dbReference type="EMBL" id="CAG6525782.1"/>
    </source>
</evidence>
<organism evidence="8">
    <name type="scientific">Culex pipiens</name>
    <name type="common">House mosquito</name>
    <dbReference type="NCBI Taxonomy" id="7175"/>
    <lineage>
        <taxon>Eukaryota</taxon>
        <taxon>Metazoa</taxon>
        <taxon>Ecdysozoa</taxon>
        <taxon>Arthropoda</taxon>
        <taxon>Hexapoda</taxon>
        <taxon>Insecta</taxon>
        <taxon>Pterygota</taxon>
        <taxon>Neoptera</taxon>
        <taxon>Endopterygota</taxon>
        <taxon>Diptera</taxon>
        <taxon>Nematocera</taxon>
        <taxon>Culicoidea</taxon>
        <taxon>Culicidae</taxon>
        <taxon>Culicinae</taxon>
        <taxon>Culicini</taxon>
        <taxon>Culex</taxon>
        <taxon>Culex</taxon>
    </lineage>
</organism>
<accession>A0A8D8H0D3</accession>
<dbReference type="SUPFAM" id="SSF50494">
    <property type="entry name" value="Trypsin-like serine proteases"/>
    <property type="match status" value="1"/>
</dbReference>
<keyword evidence="3" id="KW-0720">Serine protease</keyword>
<evidence type="ECO:0000256" key="5">
    <source>
        <dbReference type="ARBA" id="ARBA00024195"/>
    </source>
</evidence>
<dbReference type="GO" id="GO:0004252">
    <property type="term" value="F:serine-type endopeptidase activity"/>
    <property type="evidence" value="ECO:0007669"/>
    <property type="project" value="InterPro"/>
</dbReference>
<evidence type="ECO:0000259" key="7">
    <source>
        <dbReference type="PROSITE" id="PS50240"/>
    </source>
</evidence>
<dbReference type="EMBL" id="HBUE01192309">
    <property type="protein sequence ID" value="CAG6525782.1"/>
    <property type="molecule type" value="Transcribed_RNA"/>
</dbReference>
<feature type="domain" description="Peptidase S1" evidence="7">
    <location>
        <begin position="25"/>
        <end position="249"/>
    </location>
</feature>
<dbReference type="InterPro" id="IPR009003">
    <property type="entry name" value="Peptidase_S1_PA"/>
</dbReference>
<evidence type="ECO:0000256" key="4">
    <source>
        <dbReference type="ARBA" id="ARBA00023157"/>
    </source>
</evidence>
<dbReference type="PANTHER" id="PTHR24276:SF91">
    <property type="entry name" value="AT26814P-RELATED"/>
    <property type="match status" value="1"/>
</dbReference>
<dbReference type="InterPro" id="IPR050430">
    <property type="entry name" value="Peptidase_S1"/>
</dbReference>
<dbReference type="GO" id="GO:0006508">
    <property type="term" value="P:proteolysis"/>
    <property type="evidence" value="ECO:0007669"/>
    <property type="project" value="UniProtKB-KW"/>
</dbReference>
<keyword evidence="4" id="KW-1015">Disulfide bond</keyword>
<comment type="similarity">
    <text evidence="5">Belongs to the peptidase S1 family. CLIP subfamily.</text>
</comment>
<dbReference type="InterPro" id="IPR043504">
    <property type="entry name" value="Peptidase_S1_PA_chymotrypsin"/>
</dbReference>
<reference evidence="8" key="1">
    <citation type="submission" date="2021-05" db="EMBL/GenBank/DDBJ databases">
        <authorList>
            <person name="Alioto T."/>
            <person name="Alioto T."/>
            <person name="Gomez Garrido J."/>
        </authorList>
    </citation>
    <scope>NUCLEOTIDE SEQUENCE</scope>
</reference>
<evidence type="ECO:0000256" key="3">
    <source>
        <dbReference type="ARBA" id="ARBA00022825"/>
    </source>
</evidence>
<sequence length="262" mass="27739">MNSFILLTIVAATSLALAQGASVRITGGDLAQRGQFPYQVGLTSKGKLLCGGVLVHERFALTAARCVFQNGVRIPEKSLRVFAGSERLMMGGQFRRVQAVHVHEQYAQNRFDLALVEINKPVAFSETVQAVAVGESAFNGAGEVTVTGWGRTAETENTSYKLKFATVAALSGEQCAQELGEAFYEGALCFRGEENKGVACFGDFGGPAVHENTLVGVASYSAGDACGSEQPDVFVDVGVFYDWIQEKIGGDDSGETTTATSA</sequence>
<dbReference type="SMART" id="SM00020">
    <property type="entry name" value="Tryp_SPc"/>
    <property type="match status" value="1"/>
</dbReference>
<proteinExistence type="inferred from homology"/>
<dbReference type="PRINTS" id="PR00722">
    <property type="entry name" value="CHYMOTRYPSIN"/>
</dbReference>
<dbReference type="AlphaFoldDB" id="A0A8D8H0D3"/>
<dbReference type="InterPro" id="IPR001314">
    <property type="entry name" value="Peptidase_S1A"/>
</dbReference>